<proteinExistence type="predicted"/>
<reference evidence="1" key="1">
    <citation type="journal article" date="2015" name="Nature">
        <title>Complex archaea that bridge the gap between prokaryotes and eukaryotes.</title>
        <authorList>
            <person name="Spang A."/>
            <person name="Saw J.H."/>
            <person name="Jorgensen S.L."/>
            <person name="Zaremba-Niedzwiedzka K."/>
            <person name="Martijn J."/>
            <person name="Lind A.E."/>
            <person name="van Eijk R."/>
            <person name="Schleper C."/>
            <person name="Guy L."/>
            <person name="Ettema T.J."/>
        </authorList>
    </citation>
    <scope>NUCLEOTIDE SEQUENCE</scope>
</reference>
<comment type="caution">
    <text evidence="1">The sequence shown here is derived from an EMBL/GenBank/DDBJ whole genome shotgun (WGS) entry which is preliminary data.</text>
</comment>
<evidence type="ECO:0008006" key="2">
    <source>
        <dbReference type="Google" id="ProtNLM"/>
    </source>
</evidence>
<dbReference type="EMBL" id="LAZR01038829">
    <property type="protein sequence ID" value="KKL18539.1"/>
    <property type="molecule type" value="Genomic_DNA"/>
</dbReference>
<evidence type="ECO:0000313" key="1">
    <source>
        <dbReference type="EMBL" id="KKL18539.1"/>
    </source>
</evidence>
<gene>
    <name evidence="1" type="ORF">LCGC14_2474550</name>
</gene>
<dbReference type="AlphaFoldDB" id="A0A0F9B9A3"/>
<accession>A0A0F9B9A3</accession>
<protein>
    <recommendedName>
        <fullName evidence="2">Nucleotide modification associated domain-containing protein</fullName>
    </recommendedName>
</protein>
<organism evidence="1">
    <name type="scientific">marine sediment metagenome</name>
    <dbReference type="NCBI Taxonomy" id="412755"/>
    <lineage>
        <taxon>unclassified sequences</taxon>
        <taxon>metagenomes</taxon>
        <taxon>ecological metagenomes</taxon>
    </lineage>
</organism>
<name>A0A0F9B9A3_9ZZZZ</name>
<feature type="non-terminal residue" evidence="1">
    <location>
        <position position="1"/>
    </location>
</feature>
<sequence>AKEWGIAAWVGAMLRATDKVRRLQKFWDAGELANESVIDAFDDLAIYAVIARVMYEEEEENLPDLPHSPEPQEIGCQMDLSTGKHYGKCKGSCKGKDDLP</sequence>